<evidence type="ECO:0000259" key="1">
    <source>
        <dbReference type="Pfam" id="PF04168"/>
    </source>
</evidence>
<reference evidence="2 3" key="1">
    <citation type="journal article" date="2014" name="Nature">
        <title>An environmental bacterial taxon with a large and distinct metabolic repertoire.</title>
        <authorList>
            <person name="Wilson M.C."/>
            <person name="Mori T."/>
            <person name="Ruckert C."/>
            <person name="Uria A.R."/>
            <person name="Helf M.J."/>
            <person name="Takada K."/>
            <person name="Gernert C."/>
            <person name="Steffens U.A."/>
            <person name="Heycke N."/>
            <person name="Schmitt S."/>
            <person name="Rinke C."/>
            <person name="Helfrich E.J."/>
            <person name="Brachmann A.O."/>
            <person name="Gurgui C."/>
            <person name="Wakimoto T."/>
            <person name="Kracht M."/>
            <person name="Crusemann M."/>
            <person name="Hentschel U."/>
            <person name="Abe I."/>
            <person name="Matsunaga S."/>
            <person name="Kalinowski J."/>
            <person name="Takeyama H."/>
            <person name="Piel J."/>
        </authorList>
    </citation>
    <scope>NUCLEOTIDE SEQUENCE [LARGE SCALE GENOMIC DNA]</scope>
    <source>
        <strain evidence="3">TSY1</strain>
    </source>
</reference>
<protein>
    <recommendedName>
        <fullName evidence="1">DUF403 domain-containing protein</fullName>
    </recommendedName>
</protein>
<dbReference type="Proteomes" id="UP000019141">
    <property type="component" value="Unassembled WGS sequence"/>
</dbReference>
<proteinExistence type="predicted"/>
<name>W4LRN5_ENTF1</name>
<dbReference type="InterPro" id="IPR051680">
    <property type="entry name" value="ATP-dep_Glu-Cys_Ligase-2"/>
</dbReference>
<evidence type="ECO:0000313" key="3">
    <source>
        <dbReference type="Proteomes" id="UP000019141"/>
    </source>
</evidence>
<dbReference type="PATRIC" id="fig|1429438.4.peg.2213"/>
<keyword evidence="3" id="KW-1185">Reference proteome</keyword>
<dbReference type="AlphaFoldDB" id="W4LRN5"/>
<gene>
    <name evidence="2" type="ORF">ETSY1_10880</name>
</gene>
<dbReference type="Pfam" id="PF04168">
    <property type="entry name" value="Alpha-E"/>
    <property type="match status" value="1"/>
</dbReference>
<dbReference type="InterPro" id="IPR007296">
    <property type="entry name" value="DUF403"/>
</dbReference>
<evidence type="ECO:0000313" key="2">
    <source>
        <dbReference type="EMBL" id="ETX00545.1"/>
    </source>
</evidence>
<feature type="domain" description="DUF403" evidence="1">
    <location>
        <begin position="1"/>
        <end position="310"/>
    </location>
</feature>
<comment type="caution">
    <text evidence="2">The sequence shown here is derived from an EMBL/GenBank/DDBJ whole genome shotgun (WGS) entry which is preliminary data.</text>
</comment>
<dbReference type="HOGENOM" id="CLU_071567_1_0_7"/>
<dbReference type="EMBL" id="AZHW01000328">
    <property type="protein sequence ID" value="ETX00545.1"/>
    <property type="molecule type" value="Genomic_DNA"/>
</dbReference>
<organism evidence="2 3">
    <name type="scientific">Entotheonella factor</name>
    <dbReference type="NCBI Taxonomy" id="1429438"/>
    <lineage>
        <taxon>Bacteria</taxon>
        <taxon>Pseudomonadati</taxon>
        <taxon>Nitrospinota/Tectimicrobiota group</taxon>
        <taxon>Candidatus Tectimicrobiota</taxon>
        <taxon>Candidatus Entotheonellia</taxon>
        <taxon>Candidatus Entotheonellales</taxon>
        <taxon>Candidatus Entotheonellaceae</taxon>
        <taxon>Candidatus Entotheonella</taxon>
    </lineage>
</organism>
<sequence length="325" mass="37156">MLSRVAEAVYWMNRYIERAENVARFIDVNLQLTLDATAGSAQWQPLVDTTGDRLVFADRYEAATRDHVVDFLTFDTDNPNSILSCLNQAHDNARSVREVISSEMWEQLHRYYLMLRQAARQRRVMNSPHAFFEEIKNASQLFTGVTDATMSHGEGWHFGRLGQLLERADKTSRMLDVKYFLLLPSLDAVGTPIDDIQWAAVLRSASAFEMYRKRFGRIAPDRVAEFLILDREFPRAMQHCVMHAEYSLHAVTGSSTGTFANPAEQRLGRVRAELSYSPIQEIMSSGLHEFLDTFQLKLNQVDNAIYDTFFALHPVGDAPVQEQTR</sequence>
<dbReference type="PANTHER" id="PTHR34595:SF7">
    <property type="entry name" value="SLL1039 PROTEIN"/>
    <property type="match status" value="1"/>
</dbReference>
<accession>W4LRN5</accession>
<dbReference type="PANTHER" id="PTHR34595">
    <property type="entry name" value="BLR5612 PROTEIN"/>
    <property type="match status" value="1"/>
</dbReference>